<evidence type="ECO:0000313" key="1">
    <source>
        <dbReference type="EMBL" id="RGM42484.1"/>
    </source>
</evidence>
<dbReference type="RefSeq" id="WP_117710685.1">
    <property type="nucleotide sequence ID" value="NZ_QSTG01000025.1"/>
</dbReference>
<sequence>MIGKSKSISHGINLLAYIMGESKNKEHPELIYHIKDNHLPSGLDAMGIWEQIKLKTAPFQRIKNDVIRFEVSPPPEYVKDFTKEDWVELWEDFLHEYDNYEHFSKKTGKLDSPKTNIAGSIYSVWLHTESKSGIPHLHCAACRVDENNCVNNDHMTHIRAQVAAERVARKRGWKTAKKVREKNIEKVGKDCMNILQQMQKWNMEKYFSMLTGMGYKVITRPDKQGRIHGYALVMGNASYKASDLGKGRRLTVANLPKTWNALHPADEIKMPTKEKQTEAKPVAKMQPVPTHDYSQWETGTIPYTIQYEGESYKYYLPEKVMNLFEDEYDYRTVANSVELTNLAAAIFVELAALNQAPAGSGGGGSQSELPWRDKDEDDMKWARRCMNAATRHLGKKPKAGIRR</sequence>
<gene>
    <name evidence="1" type="ORF">DXC16_14605</name>
</gene>
<evidence type="ECO:0000313" key="2">
    <source>
        <dbReference type="Proteomes" id="UP000261003"/>
    </source>
</evidence>
<name>A0A3E4WJZ5_PHOVU</name>
<proteinExistence type="predicted"/>
<comment type="caution">
    <text evidence="1">The sequence shown here is derived from an EMBL/GenBank/DDBJ whole genome shotgun (WGS) entry which is preliminary data.</text>
</comment>
<protein>
    <submittedName>
        <fullName evidence="1">Relaxase</fullName>
    </submittedName>
</protein>
<organism evidence="1 2">
    <name type="scientific">Phocaeicola vulgatus</name>
    <name type="common">Bacteroides vulgatus</name>
    <dbReference type="NCBI Taxonomy" id="821"/>
    <lineage>
        <taxon>Bacteria</taxon>
        <taxon>Pseudomonadati</taxon>
        <taxon>Bacteroidota</taxon>
        <taxon>Bacteroidia</taxon>
        <taxon>Bacteroidales</taxon>
        <taxon>Bacteroidaceae</taxon>
        <taxon>Phocaeicola</taxon>
    </lineage>
</organism>
<dbReference type="EMBL" id="QSTG01000025">
    <property type="protein sequence ID" value="RGM42484.1"/>
    <property type="molecule type" value="Genomic_DNA"/>
</dbReference>
<dbReference type="AlphaFoldDB" id="A0A3E4WJZ5"/>
<dbReference type="Proteomes" id="UP000261003">
    <property type="component" value="Unassembled WGS sequence"/>
</dbReference>
<accession>A0A3E4WJZ5</accession>
<reference evidence="1 2" key="1">
    <citation type="submission" date="2018-08" db="EMBL/GenBank/DDBJ databases">
        <title>A genome reference for cultivated species of the human gut microbiota.</title>
        <authorList>
            <person name="Zou Y."/>
            <person name="Xue W."/>
            <person name="Luo G."/>
        </authorList>
    </citation>
    <scope>NUCLEOTIDE SEQUENCE [LARGE SCALE GENOMIC DNA]</scope>
    <source>
        <strain evidence="1 2">OM08-13BH</strain>
    </source>
</reference>